<name>A0ABP9S5T7_9ACTN</name>
<proteinExistence type="predicted"/>
<dbReference type="InterPro" id="IPR009057">
    <property type="entry name" value="Homeodomain-like_sf"/>
</dbReference>
<protein>
    <submittedName>
        <fullName evidence="4">TetR/AcrR family transcriptional regulator</fullName>
    </submittedName>
</protein>
<evidence type="ECO:0000259" key="3">
    <source>
        <dbReference type="PROSITE" id="PS50977"/>
    </source>
</evidence>
<comment type="caution">
    <text evidence="4">The sequence shown here is derived from an EMBL/GenBank/DDBJ whole genome shotgun (WGS) entry which is preliminary data.</text>
</comment>
<accession>A0ABP9S5T7</accession>
<evidence type="ECO:0000313" key="4">
    <source>
        <dbReference type="EMBL" id="GAA5191013.1"/>
    </source>
</evidence>
<dbReference type="RefSeq" id="WP_345632965.1">
    <property type="nucleotide sequence ID" value="NZ_BAABJQ010000015.1"/>
</dbReference>
<gene>
    <name evidence="4" type="ORF">GCM10023322_47440</name>
</gene>
<dbReference type="Gene3D" id="1.10.10.60">
    <property type="entry name" value="Homeodomain-like"/>
    <property type="match status" value="1"/>
</dbReference>
<dbReference type="PANTHER" id="PTHR43479">
    <property type="entry name" value="ACREF/ENVCD OPERON REPRESSOR-RELATED"/>
    <property type="match status" value="1"/>
</dbReference>
<dbReference type="PRINTS" id="PR00455">
    <property type="entry name" value="HTHTETR"/>
</dbReference>
<dbReference type="Proteomes" id="UP001501570">
    <property type="component" value="Unassembled WGS sequence"/>
</dbReference>
<dbReference type="PANTHER" id="PTHR43479:SF11">
    <property type="entry name" value="ACREF_ENVCD OPERON REPRESSOR-RELATED"/>
    <property type="match status" value="1"/>
</dbReference>
<feature type="domain" description="HTH tetR-type" evidence="3">
    <location>
        <begin position="8"/>
        <end position="68"/>
    </location>
</feature>
<dbReference type="EMBL" id="BAABJQ010000015">
    <property type="protein sequence ID" value="GAA5191013.1"/>
    <property type="molecule type" value="Genomic_DNA"/>
</dbReference>
<dbReference type="InterPro" id="IPR050624">
    <property type="entry name" value="HTH-type_Tx_Regulator"/>
</dbReference>
<dbReference type="Gene3D" id="1.10.357.10">
    <property type="entry name" value="Tetracycline Repressor, domain 2"/>
    <property type="match status" value="1"/>
</dbReference>
<feature type="DNA-binding region" description="H-T-H motif" evidence="2">
    <location>
        <begin position="31"/>
        <end position="50"/>
    </location>
</feature>
<keyword evidence="1 2" id="KW-0238">DNA-binding</keyword>
<evidence type="ECO:0000256" key="2">
    <source>
        <dbReference type="PROSITE-ProRule" id="PRU00335"/>
    </source>
</evidence>
<reference evidence="5" key="1">
    <citation type="journal article" date="2019" name="Int. J. Syst. Evol. Microbiol.">
        <title>The Global Catalogue of Microorganisms (GCM) 10K type strain sequencing project: providing services to taxonomists for standard genome sequencing and annotation.</title>
        <authorList>
            <consortium name="The Broad Institute Genomics Platform"/>
            <consortium name="The Broad Institute Genome Sequencing Center for Infectious Disease"/>
            <person name="Wu L."/>
            <person name="Ma J."/>
        </authorList>
    </citation>
    <scope>NUCLEOTIDE SEQUENCE [LARGE SCALE GENOMIC DNA]</scope>
    <source>
        <strain evidence="5">JCM 18304</strain>
    </source>
</reference>
<keyword evidence="5" id="KW-1185">Reference proteome</keyword>
<dbReference type="InterPro" id="IPR001647">
    <property type="entry name" value="HTH_TetR"/>
</dbReference>
<organism evidence="4 5">
    <name type="scientific">Rugosimonospora acidiphila</name>
    <dbReference type="NCBI Taxonomy" id="556531"/>
    <lineage>
        <taxon>Bacteria</taxon>
        <taxon>Bacillati</taxon>
        <taxon>Actinomycetota</taxon>
        <taxon>Actinomycetes</taxon>
        <taxon>Micromonosporales</taxon>
        <taxon>Micromonosporaceae</taxon>
        <taxon>Rugosimonospora</taxon>
    </lineage>
</organism>
<sequence length="201" mass="22035">MKRAEQAADTRVALIDAAKRLFATRGYLNTKITDITAEAGRAAGSFYNHFASKEELLEALLADVAATGDALAGTEEHEADFSDPDAIRYHVAAFWRVYHAHAPTMLALSQAALVSGDFAGVVERFRRAQIDDLTSHLEHVHNLPATPEASLTMMGVLMDGLTRVWSDVPEDEAVEAITRFVYRALNGRDYPPPADTHQRDG</sequence>
<dbReference type="SUPFAM" id="SSF48498">
    <property type="entry name" value="Tetracyclin repressor-like, C-terminal domain"/>
    <property type="match status" value="1"/>
</dbReference>
<dbReference type="Pfam" id="PF00440">
    <property type="entry name" value="TetR_N"/>
    <property type="match status" value="1"/>
</dbReference>
<dbReference type="InterPro" id="IPR036271">
    <property type="entry name" value="Tet_transcr_reg_TetR-rel_C_sf"/>
</dbReference>
<evidence type="ECO:0000256" key="1">
    <source>
        <dbReference type="ARBA" id="ARBA00023125"/>
    </source>
</evidence>
<dbReference type="SUPFAM" id="SSF46689">
    <property type="entry name" value="Homeodomain-like"/>
    <property type="match status" value="1"/>
</dbReference>
<evidence type="ECO:0000313" key="5">
    <source>
        <dbReference type="Proteomes" id="UP001501570"/>
    </source>
</evidence>
<dbReference type="PROSITE" id="PS50977">
    <property type="entry name" value="HTH_TETR_2"/>
    <property type="match status" value="1"/>
</dbReference>